<dbReference type="Proteomes" id="UP001161017">
    <property type="component" value="Unassembled WGS sequence"/>
</dbReference>
<keyword evidence="7 9" id="KW-1015">Disulfide bond</keyword>
<feature type="region of interest" description="Disordered" evidence="10">
    <location>
        <begin position="116"/>
        <end position="179"/>
    </location>
</feature>
<comment type="subcellular location">
    <subcellularLocation>
        <location evidence="1">Membrane</location>
        <topology evidence="1">Lipid-anchor</topology>
        <topology evidence="1">GPI-anchor</topology>
    </subcellularLocation>
    <subcellularLocation>
        <location evidence="2">Secreted</location>
    </subcellularLocation>
</comment>
<reference evidence="13" key="1">
    <citation type="journal article" date="2023" name="Genome Biol. Evol.">
        <title>First Whole Genome Sequence and Flow Cytometry Genome Size Data for the Lichen-Forming Fungus Ramalina farinacea (Ascomycota).</title>
        <authorList>
            <person name="Llewellyn T."/>
            <person name="Mian S."/>
            <person name="Hill R."/>
            <person name="Leitch I.J."/>
            <person name="Gaya E."/>
        </authorList>
    </citation>
    <scope>NUCLEOTIDE SEQUENCE</scope>
    <source>
        <strain evidence="13">LIQ254RAFAR</strain>
    </source>
</reference>
<evidence type="ECO:0000256" key="8">
    <source>
        <dbReference type="ARBA" id="ARBA00023288"/>
    </source>
</evidence>
<gene>
    <name evidence="13" type="ORF">OHK93_002390</name>
</gene>
<comment type="caution">
    <text evidence="13">The sequence shown here is derived from an EMBL/GenBank/DDBJ whole genome shotgun (WGS) entry which is preliminary data.</text>
</comment>
<dbReference type="Pfam" id="PF05730">
    <property type="entry name" value="CFEM"/>
    <property type="match status" value="1"/>
</dbReference>
<feature type="compositionally biased region" description="Low complexity" evidence="10">
    <location>
        <begin position="116"/>
        <end position="130"/>
    </location>
</feature>
<evidence type="ECO:0000256" key="10">
    <source>
        <dbReference type="SAM" id="MobiDB-lite"/>
    </source>
</evidence>
<feature type="domain" description="CFEM" evidence="12">
    <location>
        <begin position="2"/>
        <end position="127"/>
    </location>
</feature>
<dbReference type="GO" id="GO:0098552">
    <property type="term" value="C:side of membrane"/>
    <property type="evidence" value="ECO:0007669"/>
    <property type="project" value="UniProtKB-KW"/>
</dbReference>
<evidence type="ECO:0000313" key="13">
    <source>
        <dbReference type="EMBL" id="MDI1491183.1"/>
    </source>
</evidence>
<feature type="chain" id="PRO_5041420640" description="CFEM domain-containing protein" evidence="11">
    <location>
        <begin position="20"/>
        <end position="199"/>
    </location>
</feature>
<keyword evidence="4" id="KW-0964">Secreted</keyword>
<evidence type="ECO:0000256" key="9">
    <source>
        <dbReference type="PROSITE-ProRule" id="PRU01356"/>
    </source>
</evidence>
<accession>A0AA43QUL0</accession>
<evidence type="ECO:0000256" key="1">
    <source>
        <dbReference type="ARBA" id="ARBA00004589"/>
    </source>
</evidence>
<keyword evidence="6 11" id="KW-0732">Signal</keyword>
<protein>
    <recommendedName>
        <fullName evidence="12">CFEM domain-containing protein</fullName>
    </recommendedName>
</protein>
<dbReference type="GO" id="GO:0005576">
    <property type="term" value="C:extracellular region"/>
    <property type="evidence" value="ECO:0007669"/>
    <property type="project" value="UniProtKB-SubCell"/>
</dbReference>
<evidence type="ECO:0000256" key="4">
    <source>
        <dbReference type="ARBA" id="ARBA00022525"/>
    </source>
</evidence>
<keyword evidence="5" id="KW-0325">Glycoprotein</keyword>
<organism evidence="13 14">
    <name type="scientific">Ramalina farinacea</name>
    <dbReference type="NCBI Taxonomy" id="258253"/>
    <lineage>
        <taxon>Eukaryota</taxon>
        <taxon>Fungi</taxon>
        <taxon>Dikarya</taxon>
        <taxon>Ascomycota</taxon>
        <taxon>Pezizomycotina</taxon>
        <taxon>Lecanoromycetes</taxon>
        <taxon>OSLEUM clade</taxon>
        <taxon>Lecanoromycetidae</taxon>
        <taxon>Lecanorales</taxon>
        <taxon>Lecanorineae</taxon>
        <taxon>Ramalinaceae</taxon>
        <taxon>Ramalina</taxon>
    </lineage>
</organism>
<feature type="binding site" description="axial binding residue" evidence="9">
    <location>
        <position position="62"/>
    </location>
    <ligand>
        <name>heme</name>
        <dbReference type="ChEBI" id="CHEBI:30413"/>
    </ligand>
    <ligandPart>
        <name>Fe</name>
        <dbReference type="ChEBI" id="CHEBI:18248"/>
    </ligandPart>
</feature>
<keyword evidence="5" id="KW-0472">Membrane</keyword>
<proteinExistence type="inferred from homology"/>
<comment type="caution">
    <text evidence="9">Lacks conserved residue(s) required for the propagation of feature annotation.</text>
</comment>
<feature type="signal peptide" evidence="11">
    <location>
        <begin position="1"/>
        <end position="19"/>
    </location>
</feature>
<evidence type="ECO:0000256" key="2">
    <source>
        <dbReference type="ARBA" id="ARBA00004613"/>
    </source>
</evidence>
<dbReference type="InterPro" id="IPR008427">
    <property type="entry name" value="Extracellular_membr_CFEM_dom"/>
</dbReference>
<dbReference type="PROSITE" id="PS52012">
    <property type="entry name" value="CFEM"/>
    <property type="match status" value="1"/>
</dbReference>
<evidence type="ECO:0000256" key="7">
    <source>
        <dbReference type="ARBA" id="ARBA00023157"/>
    </source>
</evidence>
<evidence type="ECO:0000256" key="5">
    <source>
        <dbReference type="ARBA" id="ARBA00022622"/>
    </source>
</evidence>
<keyword evidence="9" id="KW-0349">Heme</keyword>
<evidence type="ECO:0000259" key="12">
    <source>
        <dbReference type="PROSITE" id="PS52012"/>
    </source>
</evidence>
<feature type="compositionally biased region" description="Low complexity" evidence="10">
    <location>
        <begin position="151"/>
        <end position="179"/>
    </location>
</feature>
<keyword evidence="14" id="KW-1185">Reference proteome</keyword>
<evidence type="ECO:0000256" key="6">
    <source>
        <dbReference type="ARBA" id="ARBA00022729"/>
    </source>
</evidence>
<feature type="compositionally biased region" description="Polar residues" evidence="10">
    <location>
        <begin position="131"/>
        <end position="150"/>
    </location>
</feature>
<keyword evidence="5" id="KW-0336">GPI-anchor</keyword>
<keyword evidence="8" id="KW-0449">Lipoprotein</keyword>
<dbReference type="GO" id="GO:0046872">
    <property type="term" value="F:metal ion binding"/>
    <property type="evidence" value="ECO:0007669"/>
    <property type="project" value="UniProtKB-UniRule"/>
</dbReference>
<evidence type="ECO:0000256" key="11">
    <source>
        <dbReference type="SAM" id="SignalP"/>
    </source>
</evidence>
<evidence type="ECO:0000313" key="14">
    <source>
        <dbReference type="Proteomes" id="UP001161017"/>
    </source>
</evidence>
<name>A0AA43QUL0_9LECA</name>
<keyword evidence="9" id="KW-0479">Metal-binding</keyword>
<dbReference type="EMBL" id="JAPUFD010000013">
    <property type="protein sequence ID" value="MDI1491183.1"/>
    <property type="molecule type" value="Genomic_DNA"/>
</dbReference>
<dbReference type="AlphaFoldDB" id="A0AA43QUL0"/>
<feature type="disulfide bond" evidence="9">
    <location>
        <begin position="67"/>
        <end position="100"/>
    </location>
</feature>
<evidence type="ECO:0000256" key="3">
    <source>
        <dbReference type="ARBA" id="ARBA00010031"/>
    </source>
</evidence>
<comment type="similarity">
    <text evidence="3">Belongs to the RBT5 family.</text>
</comment>
<keyword evidence="9" id="KW-0408">Iron</keyword>
<sequence length="199" mass="19702">MLQLSLVLSVFAFATWCSAQVALFSALPDCAVRDLFDSSQTSLTGVWQKSCANSLPTNCNLDVKCICADSSFISSISCCVAKACTDADVQKTLQAASQLCDTVNVQLPSAVPATCTASSGGSTSAVAPTSQAATGKSMSSATPTMSGSGVTDSPSTTTSATGSVTSTGSAAGNSNGATGHRVSSRFGALGAAVAALALF</sequence>